<sequence>MLSNNCLIFNWFWCIIPKGFKILEMRSYSGNIKRKSDTFASKYIRLFENEQNGETFNLKTLVNEKR</sequence>
<reference evidence="1" key="1">
    <citation type="submission" date="2014-05" db="EMBL/GenBank/DDBJ databases">
        <authorList>
            <person name="Chronopoulou M."/>
        </authorList>
    </citation>
    <scope>NUCLEOTIDE SEQUENCE</scope>
    <source>
        <tissue evidence="1">Whole organism</tissue>
    </source>
</reference>
<dbReference type="EMBL" id="HACA01005101">
    <property type="protein sequence ID" value="CDW22462.1"/>
    <property type="molecule type" value="Transcribed_RNA"/>
</dbReference>
<accession>A0A0K2TA68</accession>
<evidence type="ECO:0000313" key="1">
    <source>
        <dbReference type="EMBL" id="CDW22462.1"/>
    </source>
</evidence>
<dbReference type="AlphaFoldDB" id="A0A0K2TA68"/>
<proteinExistence type="predicted"/>
<protein>
    <submittedName>
        <fullName evidence="1">Uncharacterized protein</fullName>
    </submittedName>
</protein>
<organism evidence="1">
    <name type="scientific">Lepeophtheirus salmonis</name>
    <name type="common">Salmon louse</name>
    <name type="synonym">Caligus salmonis</name>
    <dbReference type="NCBI Taxonomy" id="72036"/>
    <lineage>
        <taxon>Eukaryota</taxon>
        <taxon>Metazoa</taxon>
        <taxon>Ecdysozoa</taxon>
        <taxon>Arthropoda</taxon>
        <taxon>Crustacea</taxon>
        <taxon>Multicrustacea</taxon>
        <taxon>Hexanauplia</taxon>
        <taxon>Copepoda</taxon>
        <taxon>Siphonostomatoida</taxon>
        <taxon>Caligidae</taxon>
        <taxon>Lepeophtheirus</taxon>
    </lineage>
</organism>
<name>A0A0K2TA68_LEPSM</name>